<accession>A0AAD6DIM6</accession>
<evidence type="ECO:0000313" key="2">
    <source>
        <dbReference type="Proteomes" id="UP001216150"/>
    </source>
</evidence>
<gene>
    <name evidence="1" type="ORF">N7450_005492</name>
</gene>
<organism evidence="1 2">
    <name type="scientific">Penicillium hetheringtonii</name>
    <dbReference type="NCBI Taxonomy" id="911720"/>
    <lineage>
        <taxon>Eukaryota</taxon>
        <taxon>Fungi</taxon>
        <taxon>Dikarya</taxon>
        <taxon>Ascomycota</taxon>
        <taxon>Pezizomycotina</taxon>
        <taxon>Eurotiomycetes</taxon>
        <taxon>Eurotiomycetidae</taxon>
        <taxon>Eurotiales</taxon>
        <taxon>Aspergillaceae</taxon>
        <taxon>Penicillium</taxon>
    </lineage>
</organism>
<evidence type="ECO:0000313" key="1">
    <source>
        <dbReference type="EMBL" id="KAJ5585705.1"/>
    </source>
</evidence>
<dbReference type="Proteomes" id="UP001216150">
    <property type="component" value="Unassembled WGS sequence"/>
</dbReference>
<sequence length="231" mass="25821">MAQTKSTESTEPDSVYHVMLMTSQSKGPGGRTEKVRILGTYTSIAKAKDAAHRCLFDAGYEREWFSTFETNPEALEQLISHYGTGIVVYAIAVDGTMFRVRISTSPNKLHLTTHNEDGRVPISLYYVVQTNVPYCTHERRPIYNTHLEGIFKAYDEARNFGKTLLLSEEDGVTASSYQDYCEAGPLERDCEYGENVIVHAVGSSGHNYLVSVIKGQELESVRLAEASFRMS</sequence>
<protein>
    <submittedName>
        <fullName evidence="1">Uncharacterized protein</fullName>
    </submittedName>
</protein>
<dbReference type="EMBL" id="JAQJAC010000004">
    <property type="protein sequence ID" value="KAJ5585705.1"/>
    <property type="molecule type" value="Genomic_DNA"/>
</dbReference>
<keyword evidence="2" id="KW-1185">Reference proteome</keyword>
<name>A0AAD6DIM6_9EURO</name>
<dbReference type="AlphaFoldDB" id="A0AAD6DIM6"/>
<reference evidence="1 2" key="1">
    <citation type="journal article" date="2023" name="IMA Fungus">
        <title>Comparative genomic study of the Penicillium genus elucidates a diverse pangenome and 15 lateral gene transfer events.</title>
        <authorList>
            <person name="Petersen C."/>
            <person name="Sorensen T."/>
            <person name="Nielsen M.R."/>
            <person name="Sondergaard T.E."/>
            <person name="Sorensen J.L."/>
            <person name="Fitzpatrick D.A."/>
            <person name="Frisvad J.C."/>
            <person name="Nielsen K.L."/>
        </authorList>
    </citation>
    <scope>NUCLEOTIDE SEQUENCE [LARGE SCALE GENOMIC DNA]</scope>
    <source>
        <strain evidence="1 2">IBT 29057</strain>
    </source>
</reference>
<proteinExistence type="predicted"/>
<comment type="caution">
    <text evidence="1">The sequence shown here is derived from an EMBL/GenBank/DDBJ whole genome shotgun (WGS) entry which is preliminary data.</text>
</comment>